<dbReference type="PANTHER" id="PTHR11138:SF5">
    <property type="entry name" value="METHIONYL-TRNA FORMYLTRANSFERASE, MITOCHONDRIAL"/>
    <property type="match status" value="1"/>
</dbReference>
<dbReference type="PANTHER" id="PTHR11138">
    <property type="entry name" value="METHIONYL-TRNA FORMYLTRANSFERASE"/>
    <property type="match status" value="1"/>
</dbReference>
<dbReference type="CDD" id="cd08646">
    <property type="entry name" value="FMT_core_Met-tRNA-FMT_N"/>
    <property type="match status" value="1"/>
</dbReference>
<reference evidence="8 9" key="1">
    <citation type="submission" date="2019-11" db="EMBL/GenBank/DDBJ databases">
        <title>Whole-genome sequence of a Rhodoblastus acidophilus DSM 142.</title>
        <authorList>
            <person name="Kyndt J.A."/>
            <person name="Meyer T.E."/>
        </authorList>
    </citation>
    <scope>NUCLEOTIDE SEQUENCE [LARGE SCALE GENOMIC DNA]</scope>
    <source>
        <strain evidence="8 9">DSM 142</strain>
    </source>
</reference>
<evidence type="ECO:0000256" key="3">
    <source>
        <dbReference type="ARBA" id="ARBA00022679"/>
    </source>
</evidence>
<dbReference type="AlphaFoldDB" id="A0A6N8DMI9"/>
<dbReference type="HAMAP" id="MF_00182">
    <property type="entry name" value="Formyl_trans"/>
    <property type="match status" value="1"/>
</dbReference>
<dbReference type="Pfam" id="PF00551">
    <property type="entry name" value="Formyl_trans_N"/>
    <property type="match status" value="1"/>
</dbReference>
<keyword evidence="3 5" id="KW-0808">Transferase</keyword>
<dbReference type="EC" id="2.1.2.9" evidence="2 5"/>
<dbReference type="EMBL" id="WNKS01000002">
    <property type="protein sequence ID" value="MTV29994.1"/>
    <property type="molecule type" value="Genomic_DNA"/>
</dbReference>
<dbReference type="InterPro" id="IPR005793">
    <property type="entry name" value="Formyl_trans_C"/>
</dbReference>
<sequence>MRVVFMGTPEFSLAPLTEIFSRGHEIAAVYTRAPKPAGRRGLELTPSPVHAAAEKLGIEVRTPKNFREPETVEAFRALNADVAVVVAYGLILPKSVLEAPKQGCLNLHASLLPRWRGAAPIQRAIMAGDSETGVEVMQMEEGLDTGPIGMTAKLAITENMTAGEAHDQLSALAGELIGRALASLEAGTLTFTPQAEEGVLYAKKIDKAEARVDFTPPAAELHNLVRGLSPFPGAYFEADFGKGLERVKILRTTLTKGSGAPGEILDAAPTVACGSGALKLVEVQRAGRGVVSGEEFARGAKLAPGARKFLA</sequence>
<accession>A0A6N8DMI9</accession>
<dbReference type="OrthoDB" id="9802815at2"/>
<feature type="binding site" evidence="5">
    <location>
        <begin position="110"/>
        <end position="113"/>
    </location>
    <ligand>
        <name>(6S)-5,6,7,8-tetrahydrofolate</name>
        <dbReference type="ChEBI" id="CHEBI:57453"/>
    </ligand>
</feature>
<dbReference type="InterPro" id="IPR011034">
    <property type="entry name" value="Formyl_transferase-like_C_sf"/>
</dbReference>
<proteinExistence type="inferred from homology"/>
<organism evidence="8 9">
    <name type="scientific">Rhodoblastus acidophilus</name>
    <name type="common">Rhodopseudomonas acidophila</name>
    <dbReference type="NCBI Taxonomy" id="1074"/>
    <lineage>
        <taxon>Bacteria</taxon>
        <taxon>Pseudomonadati</taxon>
        <taxon>Pseudomonadota</taxon>
        <taxon>Alphaproteobacteria</taxon>
        <taxon>Hyphomicrobiales</taxon>
        <taxon>Rhodoblastaceae</taxon>
        <taxon>Rhodoblastus</taxon>
    </lineage>
</organism>
<name>A0A6N8DMI9_RHOAC</name>
<dbReference type="RefSeq" id="WP_155444657.1">
    <property type="nucleotide sequence ID" value="NZ_JAOQNR010000002.1"/>
</dbReference>
<dbReference type="InterPro" id="IPR044135">
    <property type="entry name" value="Met-tRNA-FMT_C"/>
</dbReference>
<evidence type="ECO:0000313" key="8">
    <source>
        <dbReference type="EMBL" id="MTV29994.1"/>
    </source>
</evidence>
<evidence type="ECO:0000313" key="9">
    <source>
        <dbReference type="Proteomes" id="UP000439113"/>
    </source>
</evidence>
<comment type="similarity">
    <text evidence="1 5">Belongs to the Fmt family.</text>
</comment>
<feature type="domain" description="Formyl transferase N-terminal" evidence="6">
    <location>
        <begin position="1"/>
        <end position="179"/>
    </location>
</feature>
<protein>
    <recommendedName>
        <fullName evidence="2 5">Methionyl-tRNA formyltransferase</fullName>
        <ecNumber evidence="2 5">2.1.2.9</ecNumber>
    </recommendedName>
</protein>
<dbReference type="GO" id="GO:0005829">
    <property type="term" value="C:cytosol"/>
    <property type="evidence" value="ECO:0007669"/>
    <property type="project" value="TreeGrafter"/>
</dbReference>
<dbReference type="NCBIfam" id="TIGR00460">
    <property type="entry name" value="fmt"/>
    <property type="match status" value="1"/>
</dbReference>
<evidence type="ECO:0000259" key="6">
    <source>
        <dbReference type="Pfam" id="PF00551"/>
    </source>
</evidence>
<dbReference type="GO" id="GO:0004479">
    <property type="term" value="F:methionyl-tRNA formyltransferase activity"/>
    <property type="evidence" value="ECO:0007669"/>
    <property type="project" value="UniProtKB-UniRule"/>
</dbReference>
<evidence type="ECO:0000256" key="5">
    <source>
        <dbReference type="HAMAP-Rule" id="MF_00182"/>
    </source>
</evidence>
<dbReference type="InterPro" id="IPR005794">
    <property type="entry name" value="Fmt"/>
</dbReference>
<dbReference type="InterPro" id="IPR036477">
    <property type="entry name" value="Formyl_transf_N_sf"/>
</dbReference>
<evidence type="ECO:0000256" key="1">
    <source>
        <dbReference type="ARBA" id="ARBA00010699"/>
    </source>
</evidence>
<evidence type="ECO:0000256" key="2">
    <source>
        <dbReference type="ARBA" id="ARBA00012261"/>
    </source>
</evidence>
<dbReference type="InterPro" id="IPR002376">
    <property type="entry name" value="Formyl_transf_N"/>
</dbReference>
<comment type="function">
    <text evidence="5">Attaches a formyl group to the free amino group of methionyl-tRNA(fMet). The formyl group appears to play a dual role in the initiator identity of N-formylmethionyl-tRNA by promoting its recognition by IF2 and preventing the misappropriation of this tRNA by the elongation apparatus.</text>
</comment>
<dbReference type="SUPFAM" id="SSF53328">
    <property type="entry name" value="Formyltransferase"/>
    <property type="match status" value="1"/>
</dbReference>
<dbReference type="Pfam" id="PF02911">
    <property type="entry name" value="Formyl_trans_C"/>
    <property type="match status" value="1"/>
</dbReference>
<dbReference type="InterPro" id="IPR041711">
    <property type="entry name" value="Met-tRNA-FMT_N"/>
</dbReference>
<comment type="catalytic activity">
    <reaction evidence="5">
        <text>L-methionyl-tRNA(fMet) + (6R)-10-formyltetrahydrofolate = N-formyl-L-methionyl-tRNA(fMet) + (6S)-5,6,7,8-tetrahydrofolate + H(+)</text>
        <dbReference type="Rhea" id="RHEA:24380"/>
        <dbReference type="Rhea" id="RHEA-COMP:9952"/>
        <dbReference type="Rhea" id="RHEA-COMP:9953"/>
        <dbReference type="ChEBI" id="CHEBI:15378"/>
        <dbReference type="ChEBI" id="CHEBI:57453"/>
        <dbReference type="ChEBI" id="CHEBI:78530"/>
        <dbReference type="ChEBI" id="CHEBI:78844"/>
        <dbReference type="ChEBI" id="CHEBI:195366"/>
        <dbReference type="EC" id="2.1.2.9"/>
    </reaction>
</comment>
<dbReference type="Gene3D" id="3.40.50.12230">
    <property type="match status" value="1"/>
</dbReference>
<keyword evidence="4 5" id="KW-0648">Protein biosynthesis</keyword>
<evidence type="ECO:0000259" key="7">
    <source>
        <dbReference type="Pfam" id="PF02911"/>
    </source>
</evidence>
<dbReference type="Proteomes" id="UP000439113">
    <property type="component" value="Unassembled WGS sequence"/>
</dbReference>
<dbReference type="CDD" id="cd08704">
    <property type="entry name" value="Met_tRNA_FMT_C"/>
    <property type="match status" value="1"/>
</dbReference>
<evidence type="ECO:0000256" key="4">
    <source>
        <dbReference type="ARBA" id="ARBA00022917"/>
    </source>
</evidence>
<gene>
    <name evidence="5" type="primary">fmt</name>
    <name evidence="8" type="ORF">GJ654_03190</name>
</gene>
<comment type="caution">
    <text evidence="8">The sequence shown here is derived from an EMBL/GenBank/DDBJ whole genome shotgun (WGS) entry which is preliminary data.</text>
</comment>
<feature type="domain" description="Formyl transferase C-terminal" evidence="7">
    <location>
        <begin position="204"/>
        <end position="300"/>
    </location>
</feature>
<dbReference type="SUPFAM" id="SSF50486">
    <property type="entry name" value="FMT C-terminal domain-like"/>
    <property type="match status" value="1"/>
</dbReference>